<sequence>MPNFISKSFLMLSTLVFTCVYGLILSPGSVQADKIAGQDTVKVLYHLNSNDPALAKYTMALINKHIEAEGGPDKIDLVLVVHGPALKLFESDTVDQELKDKLKAVIDKGIKAEMCQVSMKLYGTPLEKLVAGFIPTEHPVAVKRIADLQRAGYVYIKP</sequence>
<dbReference type="RefSeq" id="WP_312640052.1">
    <property type="nucleotide sequence ID" value="NZ_CP116967.1"/>
</dbReference>
<proteinExistence type="predicted"/>
<gene>
    <name evidence="1" type="ORF">PP769_10755</name>
</gene>
<protein>
    <submittedName>
        <fullName evidence="1">DsrE family protein</fullName>
    </submittedName>
</protein>
<dbReference type="AlphaFoldDB" id="A0AA96JV33"/>
<evidence type="ECO:0000313" key="2">
    <source>
        <dbReference type="Proteomes" id="UP001302719"/>
    </source>
</evidence>
<dbReference type="EMBL" id="CP116967">
    <property type="protein sequence ID" value="WNM56461.1"/>
    <property type="molecule type" value="Genomic_DNA"/>
</dbReference>
<accession>A0AA96JV33</accession>
<dbReference type="InterPro" id="IPR003787">
    <property type="entry name" value="Sulphur_relay_DsrE/F-like"/>
</dbReference>
<dbReference type="Proteomes" id="UP001302719">
    <property type="component" value="Chromosome"/>
</dbReference>
<dbReference type="PANTHER" id="PTHR37691:SF1">
    <property type="entry name" value="BLR3518 PROTEIN"/>
    <property type="match status" value="1"/>
</dbReference>
<evidence type="ECO:0000313" key="1">
    <source>
        <dbReference type="EMBL" id="WNM56461.1"/>
    </source>
</evidence>
<dbReference type="PANTHER" id="PTHR37691">
    <property type="entry name" value="BLR3518 PROTEIN"/>
    <property type="match status" value="1"/>
</dbReference>
<organism evidence="1 2">
    <name type="scientific">Candidatus Nitrospira allomarina</name>
    <dbReference type="NCBI Taxonomy" id="3020900"/>
    <lineage>
        <taxon>Bacteria</taxon>
        <taxon>Pseudomonadati</taxon>
        <taxon>Nitrospirota</taxon>
        <taxon>Nitrospiria</taxon>
        <taxon>Nitrospirales</taxon>
        <taxon>Nitrospiraceae</taxon>
        <taxon>Nitrospira</taxon>
    </lineage>
</organism>
<reference evidence="1 2" key="1">
    <citation type="submission" date="2023-01" db="EMBL/GenBank/DDBJ databases">
        <title>Cultivation and genomic characterization of new, ubiquitous marine nitrite-oxidizing bacteria from the Nitrospirales.</title>
        <authorList>
            <person name="Mueller A.J."/>
            <person name="Daebeler A."/>
            <person name="Herbold C.W."/>
            <person name="Kirkegaard R.H."/>
            <person name="Daims H."/>
        </authorList>
    </citation>
    <scope>NUCLEOTIDE SEQUENCE [LARGE SCALE GENOMIC DNA]</scope>
    <source>
        <strain evidence="1 2">VA</strain>
    </source>
</reference>
<dbReference type="KEGG" id="nall:PP769_10755"/>
<dbReference type="SUPFAM" id="SSF75169">
    <property type="entry name" value="DsrEFH-like"/>
    <property type="match status" value="1"/>
</dbReference>
<name>A0AA96JV33_9BACT</name>
<dbReference type="Gene3D" id="3.40.1260.10">
    <property type="entry name" value="DsrEFH-like"/>
    <property type="match status" value="1"/>
</dbReference>
<dbReference type="Pfam" id="PF02635">
    <property type="entry name" value="DsrE"/>
    <property type="match status" value="1"/>
</dbReference>
<dbReference type="InterPro" id="IPR027396">
    <property type="entry name" value="DsrEFH-like"/>
</dbReference>
<keyword evidence="2" id="KW-1185">Reference proteome</keyword>